<evidence type="ECO:0000313" key="5">
    <source>
        <dbReference type="EMBL" id="MBC1304095.1"/>
    </source>
</evidence>
<feature type="domain" description="Peptidase M16 N-terminal" evidence="3">
    <location>
        <begin position="543"/>
        <end position="649"/>
    </location>
</feature>
<organism evidence="5 6">
    <name type="scientific">Trichormus variabilis N2B</name>
    <dbReference type="NCBI Taxonomy" id="2681315"/>
    <lineage>
        <taxon>Bacteria</taxon>
        <taxon>Bacillati</taxon>
        <taxon>Cyanobacteriota</taxon>
        <taxon>Cyanophyceae</taxon>
        <taxon>Nostocales</taxon>
        <taxon>Nostocaceae</taxon>
        <taxon>Trichormus</taxon>
    </lineage>
</organism>
<reference evidence="5 6" key="1">
    <citation type="submission" date="2019-11" db="EMBL/GenBank/DDBJ databases">
        <title>Comparison of genomes from free-living endosymbiotic cyanobacteria isolated from Azolla.</title>
        <authorList>
            <person name="Thiel T."/>
            <person name="Pratte B."/>
        </authorList>
    </citation>
    <scope>NUCLEOTIDE SEQUENCE [LARGE SCALE GENOMIC DNA]</scope>
    <source>
        <strain evidence="5 6">N2B</strain>
    </source>
</reference>
<dbReference type="InterPro" id="IPR011765">
    <property type="entry name" value="Pept_M16_N"/>
</dbReference>
<evidence type="ECO:0000259" key="4">
    <source>
        <dbReference type="Pfam" id="PF05193"/>
    </source>
</evidence>
<dbReference type="PANTHER" id="PTHR11851">
    <property type="entry name" value="METALLOPROTEASE"/>
    <property type="match status" value="1"/>
</dbReference>
<dbReference type="InterPro" id="IPR007863">
    <property type="entry name" value="Peptidase_M16_C"/>
</dbReference>
<sequence length="945" mass="104881">MSALSIWYRYRFYVLLLSVSLVTVLFFSNNPAESQYKTTLSRVNSQATLVANNHHQFRVTENVHKTVLDNGLTVFIKEVPTVPVVSVQVWYKFGSSHEEPGVNGIAHQLEHMMFKGTKSRPIQFGRLFSALGSDSNAFTSYDQTAYYGTVERDKLKALLVLEADRMQNALIDADKLASEKRVVISELQGYENSPEYRLNRAVMQAVFPNHPYGLPVGGTKADVEKFPVEQVQKYYKNFYSPENAVLVIVGDCQAEETLATVKEIFGGIPQRQQAKVNSQQSIVNSQQSTVKNPIVLREPGAAGLLQVIYPLPPASHPDMPALEVVDYILTEGRNSRLYKALIESGLASEVEASVGGLQRAGWYELLVTADPDQDIGKVDSVLNKAIANLARTGIKAEELARAKRQLEAAIILSNRTITDQAMQLGNDETTVGDYRFTDYYLSAIRQVTSADVVRVIQKYLPKSHRKVGIFQPTISTSTKEVGNKKPTQRTQENLTGDSSVTSSEVMKYLPSLDTTTDNIQQKSQTRLPQQFTLANGLQVFLLPDKSTPTVTLSGYVKAGTEFDPDGQAGLASLVADSLMSGTKTKNASTLAQVLDDRGVTLDFAAYRNGMRIQGDSLAEDFPVLIRTLADGLKNSIFPKKELELNLQQAVTSLKMELDDPGEVARRIFLQSVYPKKHPLHTFPTVESLRKIRRQDVIAFSQKYYRPDTTVLVLMGDFEPQQVRSLIQSEFGDWPASGEPPSINYPQVSLPKTTTRENPVLPGKTQAITYLGYAGIKRQDPRFYAALVLNQILGGDTLSSRLGEQVRDRQGLTYGIYSDFQAEKDFGTFWIEMQTSPEDTNKAIASTQQVLEQIHQQGVTASEVETAKRTLIGNYNVSLADPEELTNKILMNQVYGLEPSELHSYNQKIQQVTLNEVNQAASELLHPDQVVVVTAGPSMVARQGVR</sequence>
<dbReference type="Pfam" id="PF00675">
    <property type="entry name" value="Peptidase_M16"/>
    <property type="match status" value="2"/>
</dbReference>
<dbReference type="Proteomes" id="UP000570851">
    <property type="component" value="Unassembled WGS sequence"/>
</dbReference>
<keyword evidence="6" id="KW-1185">Reference proteome</keyword>
<evidence type="ECO:0000256" key="1">
    <source>
        <dbReference type="ARBA" id="ARBA00007261"/>
    </source>
</evidence>
<feature type="domain" description="Peptidase M16 C-terminal" evidence="4">
    <location>
        <begin position="690"/>
        <end position="870"/>
    </location>
</feature>
<feature type="region of interest" description="Disordered" evidence="2">
    <location>
        <begin position="477"/>
        <end position="500"/>
    </location>
</feature>
<dbReference type="EMBL" id="JACKZP010000089">
    <property type="protein sequence ID" value="MBC1304095.1"/>
    <property type="molecule type" value="Genomic_DNA"/>
</dbReference>
<proteinExistence type="inferred from homology"/>
<gene>
    <name evidence="5" type="ORF">GNE12_19470</name>
</gene>
<dbReference type="GeneID" id="58726477"/>
<comment type="similarity">
    <text evidence="1">Belongs to the peptidase M16 family.</text>
</comment>
<feature type="domain" description="Peptidase M16 N-terminal" evidence="3">
    <location>
        <begin position="74"/>
        <end position="219"/>
    </location>
</feature>
<evidence type="ECO:0000256" key="2">
    <source>
        <dbReference type="SAM" id="MobiDB-lite"/>
    </source>
</evidence>
<dbReference type="SUPFAM" id="SSF63411">
    <property type="entry name" value="LuxS/MPP-like metallohydrolase"/>
    <property type="match status" value="4"/>
</dbReference>
<dbReference type="Pfam" id="PF05193">
    <property type="entry name" value="Peptidase_M16_C"/>
    <property type="match status" value="2"/>
</dbReference>
<protein>
    <submittedName>
        <fullName evidence="5">Insulinase family protein</fullName>
    </submittedName>
</protein>
<dbReference type="RefSeq" id="WP_011320383.1">
    <property type="nucleotide sequence ID" value="NZ_JACKZP010000089.1"/>
</dbReference>
<evidence type="ECO:0000313" key="6">
    <source>
        <dbReference type="Proteomes" id="UP000570851"/>
    </source>
</evidence>
<evidence type="ECO:0000259" key="3">
    <source>
        <dbReference type="Pfam" id="PF00675"/>
    </source>
</evidence>
<dbReference type="Gene3D" id="3.30.830.10">
    <property type="entry name" value="Metalloenzyme, LuxS/M16 peptidase-like"/>
    <property type="match status" value="4"/>
</dbReference>
<accession>A0ABR6SCG6</accession>
<dbReference type="InterPro" id="IPR050361">
    <property type="entry name" value="MPP/UQCRC_Complex"/>
</dbReference>
<comment type="caution">
    <text evidence="5">The sequence shown here is derived from an EMBL/GenBank/DDBJ whole genome shotgun (WGS) entry which is preliminary data.</text>
</comment>
<dbReference type="InterPro" id="IPR011249">
    <property type="entry name" value="Metalloenz_LuxS/M16"/>
</dbReference>
<name>A0ABR6SCG6_ANAVA</name>
<feature type="domain" description="Peptidase M16 C-terminal" evidence="4">
    <location>
        <begin position="226"/>
        <end position="406"/>
    </location>
</feature>
<feature type="compositionally biased region" description="Polar residues" evidence="2">
    <location>
        <begin position="488"/>
        <end position="500"/>
    </location>
</feature>
<dbReference type="PANTHER" id="PTHR11851:SF49">
    <property type="entry name" value="MITOCHONDRIAL-PROCESSING PEPTIDASE SUBUNIT ALPHA"/>
    <property type="match status" value="1"/>
</dbReference>